<protein>
    <submittedName>
        <fullName evidence="9">Pertussis toxin liberation protein G</fullName>
    </submittedName>
</protein>
<keyword evidence="3 8" id="KW-0812">Transmembrane</keyword>
<dbReference type="AlphaFoldDB" id="A0A0M6XVZ5"/>
<comment type="subcellular location">
    <subcellularLocation>
        <location evidence="1">Membrane</location>
        <topology evidence="1">Single-pass membrane protein</topology>
    </subcellularLocation>
</comment>
<dbReference type="EMBL" id="CXPG01000022">
    <property type="protein sequence ID" value="CTQ34463.1"/>
    <property type="molecule type" value="Genomic_DNA"/>
</dbReference>
<keyword evidence="10" id="KW-1185">Reference proteome</keyword>
<evidence type="ECO:0000256" key="8">
    <source>
        <dbReference type="SAM" id="Phobius"/>
    </source>
</evidence>
<evidence type="ECO:0000256" key="1">
    <source>
        <dbReference type="ARBA" id="ARBA00004167"/>
    </source>
</evidence>
<feature type="coiled-coil region" evidence="6">
    <location>
        <begin position="104"/>
        <end position="159"/>
    </location>
</feature>
<dbReference type="Proteomes" id="UP000048908">
    <property type="component" value="Unassembled WGS sequence"/>
</dbReference>
<dbReference type="GO" id="GO:0016020">
    <property type="term" value="C:membrane"/>
    <property type="evidence" value="ECO:0007669"/>
    <property type="project" value="UniProtKB-SubCell"/>
</dbReference>
<dbReference type="InterPro" id="IPR005498">
    <property type="entry name" value="T4SS_VirB10/TraB/TrbI"/>
</dbReference>
<feature type="region of interest" description="Disordered" evidence="7">
    <location>
        <begin position="1"/>
        <end position="30"/>
    </location>
</feature>
<evidence type="ECO:0000256" key="3">
    <source>
        <dbReference type="ARBA" id="ARBA00022692"/>
    </source>
</evidence>
<dbReference type="RefSeq" id="WP_055683844.1">
    <property type="nucleotide sequence ID" value="NZ_CXPG01000022.1"/>
</dbReference>
<evidence type="ECO:0000256" key="4">
    <source>
        <dbReference type="ARBA" id="ARBA00022989"/>
    </source>
</evidence>
<evidence type="ECO:0000256" key="6">
    <source>
        <dbReference type="SAM" id="Coils"/>
    </source>
</evidence>
<accession>A0A0M6XVZ5</accession>
<proteinExistence type="inferred from homology"/>
<evidence type="ECO:0000313" key="9">
    <source>
        <dbReference type="EMBL" id="CTQ34463.1"/>
    </source>
</evidence>
<dbReference type="InterPro" id="IPR042217">
    <property type="entry name" value="T4SS_VirB10/TrbI"/>
</dbReference>
<feature type="compositionally biased region" description="Basic and acidic residues" evidence="7">
    <location>
        <begin position="8"/>
        <end position="17"/>
    </location>
</feature>
<keyword evidence="6" id="KW-0175">Coiled coil</keyword>
<gene>
    <name evidence="9" type="primary">ptlG_1</name>
    <name evidence="9" type="ORF">JAN5088_03259</name>
</gene>
<evidence type="ECO:0000256" key="7">
    <source>
        <dbReference type="SAM" id="MobiDB-lite"/>
    </source>
</evidence>
<feature type="transmembrane region" description="Helical" evidence="8">
    <location>
        <begin position="34"/>
        <end position="54"/>
    </location>
</feature>
<name>A0A0M6XVZ5_9RHOB</name>
<organism evidence="9 10">
    <name type="scientific">Jannaschia rubra</name>
    <dbReference type="NCBI Taxonomy" id="282197"/>
    <lineage>
        <taxon>Bacteria</taxon>
        <taxon>Pseudomonadati</taxon>
        <taxon>Pseudomonadota</taxon>
        <taxon>Alphaproteobacteria</taxon>
        <taxon>Rhodobacterales</taxon>
        <taxon>Roseobacteraceae</taxon>
        <taxon>Jannaschia</taxon>
    </lineage>
</organism>
<sequence length="476" mass="50277">MSDTSNEEIERRLRELEGSGGNTRSGGPNRPNPVVAILGVIVLCGLGAAAYLALQDDPEVPMPTATPDEFQTDGGDFGAIEPFVPAPAPEPEVVVVEAPPAEPNAELLAQLAALQAEIEAIRNAPEPVVEEDTAAADAIEALTAQISALQASSENAQSAFQEELSARDRQLRQLRLDLDAARLEAQNRPPAPIPSGPTEEELAERERQRLLAAEEAERQRRLRENEAARIAELERRRAEEAAFQQARIDSPTIAFGGGDGGGEGGLEDRIFSEGADFVFNGARPAQVSQAEVIANPSNTVPQGTMIQAVLETAIDSSSPGQVRATISEDVHSFDGARTLIPRGARLIGRYRSGASVGEQRVTVGWDRIILPSNQSVTISSFGGDELGRSGVTGFVDNRARQRFGGSALISLISGGTDAAAGSINSRAGSDVASDVGDDFRNASRGALSDQLSLGPVIYVDQGATISVMVDRDLEIF</sequence>
<feature type="region of interest" description="Disordered" evidence="7">
    <location>
        <begin position="183"/>
        <end position="206"/>
    </location>
</feature>
<reference evidence="9 10" key="1">
    <citation type="submission" date="2015-07" db="EMBL/GenBank/DDBJ databases">
        <authorList>
            <person name="Noorani M."/>
        </authorList>
    </citation>
    <scope>NUCLEOTIDE SEQUENCE [LARGE SCALE GENOMIC DNA]</scope>
    <source>
        <strain evidence="9 10">CECT 5088</strain>
    </source>
</reference>
<dbReference type="Gene3D" id="2.40.128.260">
    <property type="entry name" value="Type IV secretion system, VirB10/TraB/TrbI"/>
    <property type="match status" value="1"/>
</dbReference>
<dbReference type="CDD" id="cd16429">
    <property type="entry name" value="VirB10"/>
    <property type="match status" value="1"/>
</dbReference>
<evidence type="ECO:0000313" key="10">
    <source>
        <dbReference type="Proteomes" id="UP000048908"/>
    </source>
</evidence>
<evidence type="ECO:0000256" key="2">
    <source>
        <dbReference type="ARBA" id="ARBA00010265"/>
    </source>
</evidence>
<keyword evidence="5 8" id="KW-0472">Membrane</keyword>
<comment type="similarity">
    <text evidence="2">Belongs to the TrbI/VirB10 family.</text>
</comment>
<evidence type="ECO:0000256" key="5">
    <source>
        <dbReference type="ARBA" id="ARBA00023136"/>
    </source>
</evidence>
<dbReference type="Pfam" id="PF03743">
    <property type="entry name" value="TrbI"/>
    <property type="match status" value="1"/>
</dbReference>
<keyword evidence="4 8" id="KW-1133">Transmembrane helix</keyword>
<dbReference type="OrthoDB" id="9807354at2"/>